<protein>
    <submittedName>
        <fullName evidence="2">Retrovirus-related Pol polyprotein from transposon TNT 1-94</fullName>
    </submittedName>
</protein>
<dbReference type="EMBL" id="BKCJ010001175">
    <property type="protein sequence ID" value="GEU39449.1"/>
    <property type="molecule type" value="Genomic_DNA"/>
</dbReference>
<dbReference type="AlphaFoldDB" id="A0A6L2JRY7"/>
<proteinExistence type="predicted"/>
<gene>
    <name evidence="2" type="ORF">Tci_011427</name>
</gene>
<feature type="domain" description="Reverse transcriptase Ty1/copia-type" evidence="1">
    <location>
        <begin position="149"/>
        <end position="261"/>
    </location>
</feature>
<comment type="caution">
    <text evidence="2">The sequence shown here is derived from an EMBL/GenBank/DDBJ whole genome shotgun (WGS) entry which is preliminary data.</text>
</comment>
<organism evidence="2">
    <name type="scientific">Tanacetum cinerariifolium</name>
    <name type="common">Dalmatian daisy</name>
    <name type="synonym">Chrysanthemum cinerariifolium</name>
    <dbReference type="NCBI Taxonomy" id="118510"/>
    <lineage>
        <taxon>Eukaryota</taxon>
        <taxon>Viridiplantae</taxon>
        <taxon>Streptophyta</taxon>
        <taxon>Embryophyta</taxon>
        <taxon>Tracheophyta</taxon>
        <taxon>Spermatophyta</taxon>
        <taxon>Magnoliopsida</taxon>
        <taxon>eudicotyledons</taxon>
        <taxon>Gunneridae</taxon>
        <taxon>Pentapetalae</taxon>
        <taxon>asterids</taxon>
        <taxon>campanulids</taxon>
        <taxon>Asterales</taxon>
        <taxon>Asteraceae</taxon>
        <taxon>Asteroideae</taxon>
        <taxon>Anthemideae</taxon>
        <taxon>Anthemidinae</taxon>
        <taxon>Tanacetum</taxon>
    </lineage>
</organism>
<accession>A0A6L2JRY7</accession>
<evidence type="ECO:0000313" key="2">
    <source>
        <dbReference type="EMBL" id="GEU39449.1"/>
    </source>
</evidence>
<name>A0A6L2JRY7_TANCI</name>
<reference evidence="2" key="1">
    <citation type="journal article" date="2019" name="Sci. Rep.">
        <title>Draft genome of Tanacetum cinerariifolium, the natural source of mosquito coil.</title>
        <authorList>
            <person name="Yamashiro T."/>
            <person name="Shiraishi A."/>
            <person name="Satake H."/>
            <person name="Nakayama K."/>
        </authorList>
    </citation>
    <scope>NUCLEOTIDE SEQUENCE</scope>
</reference>
<sequence>MSGPKSPLELWRSWCVEGHISLNLASQRQQASYYNNSSLAPQLQEVVPSADETYTSLQELELLLIPMYEEYFNEGNKGVSKSSALSDKFKQQDTQPTLNVQTTLEPIIPTTNVNVEENNTDQATDAQFEAYDFINLFAPPGTETVESSSHNWFWKNKKDEDNTVIHNTARLVAKGYHQEEGIYFEESFAPVARLEAVRIFVSYAAHKSFTIYHMDVKTAFLNGPVKEEVYVNQPDRFVDPDLLEKIYRLRKALYGLKQGPRA</sequence>
<dbReference type="Pfam" id="PF07727">
    <property type="entry name" value="RVT_2"/>
    <property type="match status" value="1"/>
</dbReference>
<evidence type="ECO:0000259" key="1">
    <source>
        <dbReference type="Pfam" id="PF07727"/>
    </source>
</evidence>
<dbReference type="InterPro" id="IPR013103">
    <property type="entry name" value="RVT_2"/>
</dbReference>